<evidence type="ECO:0000313" key="1">
    <source>
        <dbReference type="EMBL" id="KKK71119.1"/>
    </source>
</evidence>
<gene>
    <name evidence="1" type="ORF">LCGC14_2917150</name>
</gene>
<proteinExistence type="predicted"/>
<accession>A0A0F8ZXE5</accession>
<name>A0A0F8ZXE5_9ZZZZ</name>
<dbReference type="EMBL" id="LAZR01057878">
    <property type="protein sequence ID" value="KKK71119.1"/>
    <property type="molecule type" value="Genomic_DNA"/>
</dbReference>
<reference evidence="1" key="1">
    <citation type="journal article" date="2015" name="Nature">
        <title>Complex archaea that bridge the gap between prokaryotes and eukaryotes.</title>
        <authorList>
            <person name="Spang A."/>
            <person name="Saw J.H."/>
            <person name="Jorgensen S.L."/>
            <person name="Zaremba-Niedzwiedzka K."/>
            <person name="Martijn J."/>
            <person name="Lind A.E."/>
            <person name="van Eijk R."/>
            <person name="Schleper C."/>
            <person name="Guy L."/>
            <person name="Ettema T.J."/>
        </authorList>
    </citation>
    <scope>NUCLEOTIDE SEQUENCE</scope>
</reference>
<organism evidence="1">
    <name type="scientific">marine sediment metagenome</name>
    <dbReference type="NCBI Taxonomy" id="412755"/>
    <lineage>
        <taxon>unclassified sequences</taxon>
        <taxon>metagenomes</taxon>
        <taxon>ecological metagenomes</taxon>
    </lineage>
</organism>
<protein>
    <submittedName>
        <fullName evidence="1">Uncharacterized protein</fullName>
    </submittedName>
</protein>
<dbReference type="AlphaFoldDB" id="A0A0F8ZXE5"/>
<sequence>MKKILALCLLCILLLANQALYGESFRVSYLPGDKFRITEKADLRRYEDGRFIGLAYREVRGVLDVLAGNEEGGASKVTGDFYVFEETKHKSINVARRIDQVVKVNFLIKENGQYVVAENRGYPSLRSFPVFPAGEIEQGEKWQDFGERVVEPFRDGRFTRVRFYFRVTSAARVIRLSA</sequence>
<comment type="caution">
    <text evidence="1">The sequence shown here is derived from an EMBL/GenBank/DDBJ whole genome shotgun (WGS) entry which is preliminary data.</text>
</comment>